<dbReference type="InterPro" id="IPR025356">
    <property type="entry name" value="DUF4260"/>
</dbReference>
<gene>
    <name evidence="2" type="ORF">J4H92_03470</name>
</gene>
<dbReference type="RefSeq" id="WP_208096025.1">
    <property type="nucleotide sequence ID" value="NZ_JAGDYM010000004.1"/>
</dbReference>
<keyword evidence="3" id="KW-1185">Reference proteome</keyword>
<sequence length="129" mass="13141">MNAARLLWFLLAAVLIVAIVAVCIARGWGAALLATVFALLPDIALLGAFAGRGRLKPSRVGFYNLLHAPALAIGLAVLGAPILLVAAQFWGVLLAGLAWLAHIAVDRAAGFGLRAADGSILPVGGGRLA</sequence>
<name>A0A939MHG9_9MICO</name>
<feature type="transmembrane region" description="Helical" evidence="1">
    <location>
        <begin position="89"/>
        <end position="105"/>
    </location>
</feature>
<comment type="caution">
    <text evidence="2">The sequence shown here is derived from an EMBL/GenBank/DDBJ whole genome shotgun (WGS) entry which is preliminary data.</text>
</comment>
<accession>A0A939MHG9</accession>
<keyword evidence="1" id="KW-0812">Transmembrane</keyword>
<evidence type="ECO:0000256" key="1">
    <source>
        <dbReference type="SAM" id="Phobius"/>
    </source>
</evidence>
<feature type="transmembrane region" description="Helical" evidence="1">
    <location>
        <begin position="62"/>
        <end position="83"/>
    </location>
</feature>
<protein>
    <submittedName>
        <fullName evidence="2">DUF4260 family protein</fullName>
    </submittedName>
</protein>
<keyword evidence="1" id="KW-0472">Membrane</keyword>
<feature type="transmembrane region" description="Helical" evidence="1">
    <location>
        <begin position="31"/>
        <end position="50"/>
    </location>
</feature>
<evidence type="ECO:0000313" key="3">
    <source>
        <dbReference type="Proteomes" id="UP000664382"/>
    </source>
</evidence>
<proteinExistence type="predicted"/>
<dbReference type="Pfam" id="PF14079">
    <property type="entry name" value="DUF4260"/>
    <property type="match status" value="1"/>
</dbReference>
<dbReference type="EMBL" id="JAGDYM010000004">
    <property type="protein sequence ID" value="MBO1901008.1"/>
    <property type="molecule type" value="Genomic_DNA"/>
</dbReference>
<dbReference type="GO" id="GO:0016747">
    <property type="term" value="F:acyltransferase activity, transferring groups other than amino-acyl groups"/>
    <property type="evidence" value="ECO:0007669"/>
    <property type="project" value="InterPro"/>
</dbReference>
<reference evidence="2" key="1">
    <citation type="submission" date="2021-03" db="EMBL/GenBank/DDBJ databases">
        <title>Leucobacter chromiisoli sp. nov., isolated from chromium-containing soil of chemical plant.</title>
        <authorList>
            <person name="Xu Z."/>
        </authorList>
    </citation>
    <scope>NUCLEOTIDE SEQUENCE</scope>
    <source>
        <strain evidence="2">S27</strain>
    </source>
</reference>
<dbReference type="Proteomes" id="UP000664382">
    <property type="component" value="Unassembled WGS sequence"/>
</dbReference>
<organism evidence="2 3">
    <name type="scientific">Leucobacter weissii</name>
    <dbReference type="NCBI Taxonomy" id="1983706"/>
    <lineage>
        <taxon>Bacteria</taxon>
        <taxon>Bacillati</taxon>
        <taxon>Actinomycetota</taxon>
        <taxon>Actinomycetes</taxon>
        <taxon>Micrococcales</taxon>
        <taxon>Microbacteriaceae</taxon>
        <taxon>Leucobacter</taxon>
    </lineage>
</organism>
<evidence type="ECO:0000313" key="2">
    <source>
        <dbReference type="EMBL" id="MBO1901008.1"/>
    </source>
</evidence>
<dbReference type="InterPro" id="IPR020610">
    <property type="entry name" value="Thiolase_AS"/>
</dbReference>
<keyword evidence="1" id="KW-1133">Transmembrane helix</keyword>
<dbReference type="AlphaFoldDB" id="A0A939MHG9"/>
<dbReference type="PROSITE" id="PS00099">
    <property type="entry name" value="THIOLASE_3"/>
    <property type="match status" value="1"/>
</dbReference>